<evidence type="ECO:0000313" key="1">
    <source>
        <dbReference type="EMBL" id="ETO61395.1"/>
    </source>
</evidence>
<accession>A0A080Z434</accession>
<name>A0A080Z434_PHYNI</name>
<sequence length="45" mass="5285">MSAEDRNFVVLFDYHRKAMFDGKLWIWPRRGIKEASLNAQQGQSS</sequence>
<protein>
    <submittedName>
        <fullName evidence="1">Uncharacterized protein</fullName>
    </submittedName>
</protein>
<evidence type="ECO:0000313" key="2">
    <source>
        <dbReference type="Proteomes" id="UP000028582"/>
    </source>
</evidence>
<dbReference type="AlphaFoldDB" id="A0A080Z434"/>
<comment type="caution">
    <text evidence="1">The sequence shown here is derived from an EMBL/GenBank/DDBJ whole genome shotgun (WGS) entry which is preliminary data.</text>
</comment>
<dbReference type="Proteomes" id="UP000028582">
    <property type="component" value="Unassembled WGS sequence"/>
</dbReference>
<proteinExistence type="predicted"/>
<dbReference type="EMBL" id="ANJA01003796">
    <property type="protein sequence ID" value="ETO61395.1"/>
    <property type="molecule type" value="Genomic_DNA"/>
</dbReference>
<reference evidence="1 2" key="1">
    <citation type="submission" date="2013-11" db="EMBL/GenBank/DDBJ databases">
        <title>The Genome Sequence of Phytophthora parasitica P1976.</title>
        <authorList>
            <consortium name="The Broad Institute Genomics Platform"/>
            <person name="Russ C."/>
            <person name="Tyler B."/>
            <person name="Panabieres F."/>
            <person name="Shan W."/>
            <person name="Tripathy S."/>
            <person name="Grunwald N."/>
            <person name="Machado M."/>
            <person name="Johnson C.S."/>
            <person name="Walker B."/>
            <person name="Young S."/>
            <person name="Zeng Q."/>
            <person name="Gargeya S."/>
            <person name="Fitzgerald M."/>
            <person name="Haas B."/>
            <person name="Abouelleil A."/>
            <person name="Allen A.W."/>
            <person name="Alvarado L."/>
            <person name="Arachchi H.M."/>
            <person name="Berlin A.M."/>
            <person name="Chapman S.B."/>
            <person name="Gainer-Dewar J."/>
            <person name="Goldberg J."/>
            <person name="Griggs A."/>
            <person name="Gujja S."/>
            <person name="Hansen M."/>
            <person name="Howarth C."/>
            <person name="Imamovic A."/>
            <person name="Ireland A."/>
            <person name="Larimer J."/>
            <person name="McCowan C."/>
            <person name="Murphy C."/>
            <person name="Pearson M."/>
            <person name="Poon T.W."/>
            <person name="Priest M."/>
            <person name="Roberts A."/>
            <person name="Saif S."/>
            <person name="Shea T."/>
            <person name="Sisk P."/>
            <person name="Sykes S."/>
            <person name="Wortman J."/>
            <person name="Nusbaum C."/>
            <person name="Birren B."/>
        </authorList>
    </citation>
    <scope>NUCLEOTIDE SEQUENCE [LARGE SCALE GENOMIC DNA]</scope>
    <source>
        <strain evidence="1 2">P1976</strain>
    </source>
</reference>
<gene>
    <name evidence="1" type="ORF">F444_20592</name>
</gene>
<organism evidence="1 2">
    <name type="scientific">Phytophthora nicotianae P1976</name>
    <dbReference type="NCBI Taxonomy" id="1317066"/>
    <lineage>
        <taxon>Eukaryota</taxon>
        <taxon>Sar</taxon>
        <taxon>Stramenopiles</taxon>
        <taxon>Oomycota</taxon>
        <taxon>Peronosporomycetes</taxon>
        <taxon>Peronosporales</taxon>
        <taxon>Peronosporaceae</taxon>
        <taxon>Phytophthora</taxon>
    </lineage>
</organism>